<dbReference type="Proteomes" id="UP000593571">
    <property type="component" value="Unassembled WGS sequence"/>
</dbReference>
<name>A0A7J8DXI4_ROUAE</name>
<organism evidence="1 2">
    <name type="scientific">Rousettus aegyptiacus</name>
    <name type="common">Egyptian fruit bat</name>
    <name type="synonym">Pteropus aegyptiacus</name>
    <dbReference type="NCBI Taxonomy" id="9407"/>
    <lineage>
        <taxon>Eukaryota</taxon>
        <taxon>Metazoa</taxon>
        <taxon>Chordata</taxon>
        <taxon>Craniata</taxon>
        <taxon>Vertebrata</taxon>
        <taxon>Euteleostomi</taxon>
        <taxon>Mammalia</taxon>
        <taxon>Eutheria</taxon>
        <taxon>Laurasiatheria</taxon>
        <taxon>Chiroptera</taxon>
        <taxon>Yinpterochiroptera</taxon>
        <taxon>Pteropodoidea</taxon>
        <taxon>Pteropodidae</taxon>
        <taxon>Rousettinae</taxon>
        <taxon>Rousettus</taxon>
    </lineage>
</organism>
<evidence type="ECO:0000313" key="2">
    <source>
        <dbReference type="Proteomes" id="UP000593571"/>
    </source>
</evidence>
<sequence length="150" mass="17147">MRIKLIIFSDKVLRTCHYIVSCLGRTLLCFSSALHFYSILHTLVTNGGGGVSHTKQFCHNSRVSYNLVLTHLSGVSVRSHKLRTESQKTVLPSCPLQTPVARLSPVLLTNWLQIKSSYDPLFEFDRFARVAHKTQENRLLSRVLVYYKKI</sequence>
<dbReference type="EMBL" id="JACASE010000011">
    <property type="protein sequence ID" value="KAF6427884.1"/>
    <property type="molecule type" value="Genomic_DNA"/>
</dbReference>
<dbReference type="AlphaFoldDB" id="A0A7J8DXI4"/>
<comment type="caution">
    <text evidence="1">The sequence shown here is derived from an EMBL/GenBank/DDBJ whole genome shotgun (WGS) entry which is preliminary data.</text>
</comment>
<evidence type="ECO:0000313" key="1">
    <source>
        <dbReference type="EMBL" id="KAF6427884.1"/>
    </source>
</evidence>
<keyword evidence="2" id="KW-1185">Reference proteome</keyword>
<protein>
    <submittedName>
        <fullName evidence="1">Uncharacterized protein</fullName>
    </submittedName>
</protein>
<accession>A0A7J8DXI4</accession>
<proteinExistence type="predicted"/>
<reference evidence="1 2" key="1">
    <citation type="journal article" date="2020" name="Nature">
        <title>Six reference-quality genomes reveal evolution of bat adaptations.</title>
        <authorList>
            <person name="Jebb D."/>
            <person name="Huang Z."/>
            <person name="Pippel M."/>
            <person name="Hughes G.M."/>
            <person name="Lavrichenko K."/>
            <person name="Devanna P."/>
            <person name="Winkler S."/>
            <person name="Jermiin L.S."/>
            <person name="Skirmuntt E.C."/>
            <person name="Katzourakis A."/>
            <person name="Burkitt-Gray L."/>
            <person name="Ray D.A."/>
            <person name="Sullivan K.A.M."/>
            <person name="Roscito J.G."/>
            <person name="Kirilenko B.M."/>
            <person name="Davalos L.M."/>
            <person name="Corthals A.P."/>
            <person name="Power M.L."/>
            <person name="Jones G."/>
            <person name="Ransome R.D."/>
            <person name="Dechmann D.K.N."/>
            <person name="Locatelli A.G."/>
            <person name="Puechmaille S.J."/>
            <person name="Fedrigo O."/>
            <person name="Jarvis E.D."/>
            <person name="Hiller M."/>
            <person name="Vernes S.C."/>
            <person name="Myers E.W."/>
            <person name="Teeling E.C."/>
        </authorList>
    </citation>
    <scope>NUCLEOTIDE SEQUENCE [LARGE SCALE GENOMIC DNA]</scope>
    <source>
        <strain evidence="1">MRouAeg1</strain>
        <tissue evidence="1">Muscle</tissue>
    </source>
</reference>
<gene>
    <name evidence="1" type="ORF">HJG63_008367</name>
</gene>